<sequence>MKKNVLIIGSSGGIGSELAKYFLETDYQIIFHYFSHKPKVQLREGDRLVSANVTIESEVESMIAEIKAAYGKIDIVINNAGVSISEISWKTNLSNWEKTLAINLTGPFLVSKHVAPIMRANKWGRIIFISSIVAQSGFIGTAAYGASKAGLLGLNKSLAKELAASGITVNAIALGYFNVGMIADVPAEMKQNIIDSIPKKSLGDTIQLFETIKYIISENSDYLTGQTINLNGGLYM</sequence>
<keyword evidence="3" id="KW-1133">Transmembrane helix</keyword>
<feature type="transmembrane region" description="Helical" evidence="3">
    <location>
        <begin position="126"/>
        <end position="147"/>
    </location>
</feature>
<dbReference type="PANTHER" id="PTHR42879:SF2">
    <property type="entry name" value="3-OXOACYL-[ACYL-CARRIER-PROTEIN] REDUCTASE FABG"/>
    <property type="match status" value="1"/>
</dbReference>
<proteinExistence type="inferred from homology"/>
<reference evidence="4 5" key="1">
    <citation type="submission" date="2018-06" db="EMBL/GenBank/DDBJ databases">
        <title>The draft genome sequence of Crocinitomix sp. SM1701.</title>
        <authorList>
            <person name="Zhang X."/>
        </authorList>
    </citation>
    <scope>NUCLEOTIDE SEQUENCE [LARGE SCALE GENOMIC DNA]</scope>
    <source>
        <strain evidence="4 5">SM1701</strain>
    </source>
</reference>
<dbReference type="GO" id="GO:0016491">
    <property type="term" value="F:oxidoreductase activity"/>
    <property type="evidence" value="ECO:0007669"/>
    <property type="project" value="UniProtKB-KW"/>
</dbReference>
<evidence type="ECO:0000256" key="1">
    <source>
        <dbReference type="ARBA" id="ARBA00006484"/>
    </source>
</evidence>
<dbReference type="InterPro" id="IPR020904">
    <property type="entry name" value="Sc_DH/Rdtase_CS"/>
</dbReference>
<evidence type="ECO:0000256" key="3">
    <source>
        <dbReference type="SAM" id="Phobius"/>
    </source>
</evidence>
<protein>
    <recommendedName>
        <fullName evidence="6">3-oxoacyl-ACP reductase</fullName>
    </recommendedName>
</protein>
<dbReference type="Proteomes" id="UP000249248">
    <property type="component" value="Unassembled WGS sequence"/>
</dbReference>
<name>A0A2W1N5M6_9FLAO</name>
<keyword evidence="3" id="KW-0812">Transmembrane</keyword>
<evidence type="ECO:0000313" key="4">
    <source>
        <dbReference type="EMBL" id="PZE18451.1"/>
    </source>
</evidence>
<feature type="transmembrane region" description="Helical" evidence="3">
    <location>
        <begin position="162"/>
        <end position="183"/>
    </location>
</feature>
<dbReference type="InterPro" id="IPR050259">
    <property type="entry name" value="SDR"/>
</dbReference>
<keyword evidence="2" id="KW-0560">Oxidoreductase</keyword>
<dbReference type="PRINTS" id="PR00081">
    <property type="entry name" value="GDHRDH"/>
</dbReference>
<dbReference type="PRINTS" id="PR00080">
    <property type="entry name" value="SDRFAMILY"/>
</dbReference>
<dbReference type="OrthoDB" id="9804104at2"/>
<keyword evidence="3" id="KW-0472">Membrane</keyword>
<dbReference type="InterPro" id="IPR002347">
    <property type="entry name" value="SDR_fam"/>
</dbReference>
<dbReference type="EMBL" id="QKSB01000001">
    <property type="protein sequence ID" value="PZE18451.1"/>
    <property type="molecule type" value="Genomic_DNA"/>
</dbReference>
<gene>
    <name evidence="4" type="ORF">DNU06_01045</name>
</gene>
<keyword evidence="5" id="KW-1185">Reference proteome</keyword>
<dbReference type="Gene3D" id="3.40.50.720">
    <property type="entry name" value="NAD(P)-binding Rossmann-like Domain"/>
    <property type="match status" value="1"/>
</dbReference>
<dbReference type="FunFam" id="3.40.50.720:FF:000173">
    <property type="entry name" value="3-oxoacyl-[acyl-carrier protein] reductase"/>
    <property type="match status" value="1"/>
</dbReference>
<accession>A0A2W1N5M6</accession>
<dbReference type="SUPFAM" id="SSF51735">
    <property type="entry name" value="NAD(P)-binding Rossmann-fold domains"/>
    <property type="match status" value="1"/>
</dbReference>
<evidence type="ECO:0000313" key="5">
    <source>
        <dbReference type="Proteomes" id="UP000249248"/>
    </source>
</evidence>
<evidence type="ECO:0000256" key="2">
    <source>
        <dbReference type="ARBA" id="ARBA00023002"/>
    </source>
</evidence>
<evidence type="ECO:0008006" key="6">
    <source>
        <dbReference type="Google" id="ProtNLM"/>
    </source>
</evidence>
<comment type="similarity">
    <text evidence="1">Belongs to the short-chain dehydrogenases/reductases (SDR) family.</text>
</comment>
<dbReference type="PANTHER" id="PTHR42879">
    <property type="entry name" value="3-OXOACYL-(ACYL-CARRIER-PROTEIN) REDUCTASE"/>
    <property type="match status" value="1"/>
</dbReference>
<dbReference type="GO" id="GO:0032787">
    <property type="term" value="P:monocarboxylic acid metabolic process"/>
    <property type="evidence" value="ECO:0007669"/>
    <property type="project" value="UniProtKB-ARBA"/>
</dbReference>
<dbReference type="Pfam" id="PF13561">
    <property type="entry name" value="adh_short_C2"/>
    <property type="match status" value="1"/>
</dbReference>
<dbReference type="InterPro" id="IPR036291">
    <property type="entry name" value="NAD(P)-bd_dom_sf"/>
</dbReference>
<dbReference type="AlphaFoldDB" id="A0A2W1N5M6"/>
<comment type="caution">
    <text evidence="4">The sequence shown here is derived from an EMBL/GenBank/DDBJ whole genome shotgun (WGS) entry which is preliminary data.</text>
</comment>
<dbReference type="RefSeq" id="WP_111061351.1">
    <property type="nucleotide sequence ID" value="NZ_JBHUCU010000007.1"/>
</dbReference>
<organism evidence="4 5">
    <name type="scientific">Putridiphycobacter roseus</name>
    <dbReference type="NCBI Taxonomy" id="2219161"/>
    <lineage>
        <taxon>Bacteria</taxon>
        <taxon>Pseudomonadati</taxon>
        <taxon>Bacteroidota</taxon>
        <taxon>Flavobacteriia</taxon>
        <taxon>Flavobacteriales</taxon>
        <taxon>Crocinitomicaceae</taxon>
        <taxon>Putridiphycobacter</taxon>
    </lineage>
</organism>
<dbReference type="PROSITE" id="PS00061">
    <property type="entry name" value="ADH_SHORT"/>
    <property type="match status" value="1"/>
</dbReference>